<protein>
    <recommendedName>
        <fullName evidence="2">DUF7330 domain-containing protein</fullName>
    </recommendedName>
</protein>
<name>A0A8H7CQK7_9AGAR</name>
<dbReference type="AlphaFoldDB" id="A0A8H7CQK7"/>
<dbReference type="EMBL" id="JACAZH010000022">
    <property type="protein sequence ID" value="KAF7343858.1"/>
    <property type="molecule type" value="Genomic_DNA"/>
</dbReference>
<reference evidence="3" key="1">
    <citation type="submission" date="2020-05" db="EMBL/GenBank/DDBJ databases">
        <title>Mycena genomes resolve the evolution of fungal bioluminescence.</title>
        <authorList>
            <person name="Tsai I.J."/>
        </authorList>
    </citation>
    <scope>NUCLEOTIDE SEQUENCE</scope>
    <source>
        <strain evidence="3">160909Yilan</strain>
    </source>
</reference>
<dbReference type="Pfam" id="PF24016">
    <property type="entry name" value="DUF7330"/>
    <property type="match status" value="1"/>
</dbReference>
<gene>
    <name evidence="3" type="ORF">MSAN_01967100</name>
</gene>
<accession>A0A8H7CQK7</accession>
<comment type="caution">
    <text evidence="3">The sequence shown here is derived from an EMBL/GenBank/DDBJ whole genome shotgun (WGS) entry which is preliminary data.</text>
</comment>
<evidence type="ECO:0000313" key="4">
    <source>
        <dbReference type="Proteomes" id="UP000623467"/>
    </source>
</evidence>
<organism evidence="3 4">
    <name type="scientific">Mycena sanguinolenta</name>
    <dbReference type="NCBI Taxonomy" id="230812"/>
    <lineage>
        <taxon>Eukaryota</taxon>
        <taxon>Fungi</taxon>
        <taxon>Dikarya</taxon>
        <taxon>Basidiomycota</taxon>
        <taxon>Agaricomycotina</taxon>
        <taxon>Agaricomycetes</taxon>
        <taxon>Agaricomycetidae</taxon>
        <taxon>Agaricales</taxon>
        <taxon>Marasmiineae</taxon>
        <taxon>Mycenaceae</taxon>
        <taxon>Mycena</taxon>
    </lineage>
</organism>
<dbReference type="InterPro" id="IPR055754">
    <property type="entry name" value="DUF7330"/>
</dbReference>
<keyword evidence="4" id="KW-1185">Reference proteome</keyword>
<proteinExistence type="predicted"/>
<evidence type="ECO:0000313" key="3">
    <source>
        <dbReference type="EMBL" id="KAF7343858.1"/>
    </source>
</evidence>
<sequence>MILTLDSDIDVKPKEIEQSDIIVNRATIPDDPPPAYADSQKTPAAGPVNDSLAPIPLPDSVKPINFLSLSRGNTSIKGKYVIDPRIKIPQCMLPPLSEDETEATRKNVLLHTSNGSIDADVFVIGDVDFKQKVHMSVKTSNGAVVVRVHASAAPRPPMHIKARSSNGSVTLHIPRSFRGPVTIRTSNGSVRFSDSISTHLTTFSEVKKTRRCFIGDYTDWTDQPEGWIGDELDLETSNGTVKLQYDVEPNANASNVGSPKGKGLLAKLFGA</sequence>
<dbReference type="Proteomes" id="UP000623467">
    <property type="component" value="Unassembled WGS sequence"/>
</dbReference>
<feature type="region of interest" description="Disordered" evidence="1">
    <location>
        <begin position="24"/>
        <end position="48"/>
    </location>
</feature>
<evidence type="ECO:0000259" key="2">
    <source>
        <dbReference type="Pfam" id="PF24016"/>
    </source>
</evidence>
<feature type="domain" description="DUF7330" evidence="2">
    <location>
        <begin position="65"/>
        <end position="248"/>
    </location>
</feature>
<evidence type="ECO:0000256" key="1">
    <source>
        <dbReference type="SAM" id="MobiDB-lite"/>
    </source>
</evidence>
<dbReference type="OrthoDB" id="5289249at2759"/>